<reference evidence="6 7" key="1">
    <citation type="submission" date="2014-08" db="EMBL/GenBank/DDBJ databases">
        <authorList>
            <person name="Chen Y.-H."/>
        </authorList>
    </citation>
    <scope>NUCLEOTIDE SEQUENCE [LARGE SCALE GENOMIC DNA]</scope>
</reference>
<dbReference type="SUPFAM" id="SSF55729">
    <property type="entry name" value="Acyl-CoA N-acyltransferases (Nat)"/>
    <property type="match status" value="1"/>
</dbReference>
<accession>A0A0T7G052</accession>
<name>A0A0T7G052_NEOGA</name>
<keyword evidence="2" id="KW-0012">Acyltransferase</keyword>
<dbReference type="Gene3D" id="3.40.630.30">
    <property type="match status" value="1"/>
</dbReference>
<dbReference type="AlphaFoldDB" id="A0A0T7G052"/>
<dbReference type="RefSeq" id="WP_046637813.1">
    <property type="nucleotide sequence ID" value="NZ_CCRH01000023.1"/>
</dbReference>
<evidence type="ECO:0000256" key="1">
    <source>
        <dbReference type="ARBA" id="ARBA00022679"/>
    </source>
</evidence>
<dbReference type="EMBL" id="CCRH01000023">
    <property type="protein sequence ID" value="CDZ40647.1"/>
    <property type="molecule type" value="Genomic_DNA"/>
</dbReference>
<evidence type="ECO:0000313" key="5">
    <source>
        <dbReference type="EMBL" id="CDZ53534.1"/>
    </source>
</evidence>
<dbReference type="OrthoDB" id="336415at2"/>
<organism evidence="4 7">
    <name type="scientific">Neorhizobium galegae bv. officinalis</name>
    <dbReference type="NCBI Taxonomy" id="323656"/>
    <lineage>
        <taxon>Bacteria</taxon>
        <taxon>Pseudomonadati</taxon>
        <taxon>Pseudomonadota</taxon>
        <taxon>Alphaproteobacteria</taxon>
        <taxon>Hyphomicrobiales</taxon>
        <taxon>Rhizobiaceae</taxon>
        <taxon>Rhizobium/Agrobacterium group</taxon>
        <taxon>Neorhizobium</taxon>
    </lineage>
</organism>
<gene>
    <name evidence="4" type="ORF">NGAL_HAMBI1145_54870</name>
    <name evidence="5" type="ORF">NGAL_HAMBI1189_50420</name>
</gene>
<sequence length="180" mass="20621">MKHGQTLRRLHPSDANPFRDARLLGLQLHPESFGSSYYEEAERPLDWFEAKLSDNIVIGAYTPSLELNGIVAVERMQSTKQRHKGVVWGVFIRPQFRGCGLGDMLMNMLFAQCKGVLEELRLTVAETNEAARRLYLKAGFSDYGFEKRSLKIDNHYVAEHHMMRQLLEPDVLVCPTSKIK</sequence>
<dbReference type="EMBL" id="CCRK01000016">
    <property type="protein sequence ID" value="CDZ53534.1"/>
    <property type="molecule type" value="Genomic_DNA"/>
</dbReference>
<dbReference type="CDD" id="cd04301">
    <property type="entry name" value="NAT_SF"/>
    <property type="match status" value="1"/>
</dbReference>
<dbReference type="PROSITE" id="PS51186">
    <property type="entry name" value="GNAT"/>
    <property type="match status" value="1"/>
</dbReference>
<dbReference type="Pfam" id="PF00583">
    <property type="entry name" value="Acetyltransf_1"/>
    <property type="match status" value="1"/>
</dbReference>
<dbReference type="Proteomes" id="UP000046176">
    <property type="component" value="Unassembled WGS sequence"/>
</dbReference>
<protein>
    <submittedName>
        <fullName evidence="4">Acetyltransferase</fullName>
    </submittedName>
</protein>
<dbReference type="InterPro" id="IPR000182">
    <property type="entry name" value="GNAT_dom"/>
</dbReference>
<evidence type="ECO:0000313" key="7">
    <source>
        <dbReference type="Proteomes" id="UP000046176"/>
    </source>
</evidence>
<dbReference type="Proteomes" id="UP000039660">
    <property type="component" value="Unassembled WGS sequence"/>
</dbReference>
<evidence type="ECO:0000313" key="6">
    <source>
        <dbReference type="Proteomes" id="UP000039660"/>
    </source>
</evidence>
<dbReference type="GO" id="GO:0016747">
    <property type="term" value="F:acyltransferase activity, transferring groups other than amino-acyl groups"/>
    <property type="evidence" value="ECO:0007669"/>
    <property type="project" value="InterPro"/>
</dbReference>
<keyword evidence="1 4" id="KW-0808">Transferase</keyword>
<dbReference type="InterPro" id="IPR016181">
    <property type="entry name" value="Acyl_CoA_acyltransferase"/>
</dbReference>
<proteinExistence type="predicted"/>
<dbReference type="PANTHER" id="PTHR43420">
    <property type="entry name" value="ACETYLTRANSFERASE"/>
    <property type="match status" value="1"/>
</dbReference>
<evidence type="ECO:0000313" key="4">
    <source>
        <dbReference type="EMBL" id="CDZ40647.1"/>
    </source>
</evidence>
<evidence type="ECO:0000256" key="2">
    <source>
        <dbReference type="ARBA" id="ARBA00023315"/>
    </source>
</evidence>
<dbReference type="InterPro" id="IPR050680">
    <property type="entry name" value="YpeA/RimI_acetyltransf"/>
</dbReference>
<feature type="domain" description="N-acetyltransferase" evidence="3">
    <location>
        <begin position="5"/>
        <end position="168"/>
    </location>
</feature>
<evidence type="ECO:0000259" key="3">
    <source>
        <dbReference type="PROSITE" id="PS51186"/>
    </source>
</evidence>